<keyword evidence="4" id="KW-1185">Reference proteome</keyword>
<gene>
    <name evidence="3" type="ORF">J6595_17390</name>
</gene>
<dbReference type="InterPro" id="IPR011499">
    <property type="entry name" value="Lipid_A_biosynth_N"/>
</dbReference>
<feature type="transmembrane region" description="Helical" evidence="1">
    <location>
        <begin position="72"/>
        <end position="92"/>
    </location>
</feature>
<dbReference type="Gene3D" id="1.20.1280.290">
    <property type="match status" value="1"/>
</dbReference>
<dbReference type="Proteomes" id="UP000678276">
    <property type="component" value="Unassembled WGS sequence"/>
</dbReference>
<keyword evidence="1" id="KW-0812">Transmembrane</keyword>
<evidence type="ECO:0000313" key="3">
    <source>
        <dbReference type="EMBL" id="MBP0617364.1"/>
    </source>
</evidence>
<accession>A0ABS4BKV6</accession>
<protein>
    <submittedName>
        <fullName evidence="3">Lipid-A-disaccharide synthase N-terminal domain-containing protein</fullName>
    </submittedName>
</protein>
<keyword evidence="1" id="KW-1133">Transmembrane helix</keyword>
<dbReference type="RefSeq" id="WP_209596046.1">
    <property type="nucleotide sequence ID" value="NZ_JAGJCF010000015.1"/>
</dbReference>
<feature type="domain" description="Lipid A biosynthesis N-terminal" evidence="2">
    <location>
        <begin position="19"/>
        <end position="90"/>
    </location>
</feature>
<reference evidence="3 4" key="1">
    <citation type="submission" date="2021-04" db="EMBL/GenBank/DDBJ databases">
        <title>Whole genome sequence of Jiella sp. KSK16Y-1.</title>
        <authorList>
            <person name="Tuo L."/>
        </authorList>
    </citation>
    <scope>NUCLEOTIDE SEQUENCE [LARGE SCALE GENOMIC DNA]</scope>
    <source>
        <strain evidence="3 4">KSK16Y-1</strain>
    </source>
</reference>
<dbReference type="EMBL" id="JAGJCF010000015">
    <property type="protein sequence ID" value="MBP0617364.1"/>
    <property type="molecule type" value="Genomic_DNA"/>
</dbReference>
<evidence type="ECO:0000256" key="1">
    <source>
        <dbReference type="SAM" id="Phobius"/>
    </source>
</evidence>
<dbReference type="SMART" id="SM01259">
    <property type="entry name" value="LAB_N"/>
    <property type="match status" value="1"/>
</dbReference>
<feature type="transmembrane region" description="Helical" evidence="1">
    <location>
        <begin position="45"/>
        <end position="66"/>
    </location>
</feature>
<dbReference type="Pfam" id="PF07578">
    <property type="entry name" value="LAB_N"/>
    <property type="match status" value="1"/>
</dbReference>
<name>A0ABS4BKV6_9HYPH</name>
<dbReference type="InterPro" id="IPR014546">
    <property type="entry name" value="UCP028440_lipidA_biosyn"/>
</dbReference>
<keyword evidence="1" id="KW-0472">Membrane</keyword>
<proteinExistence type="predicted"/>
<dbReference type="PIRSF" id="PIRSF028440">
    <property type="entry name" value="UCP_LAB_N"/>
    <property type="match status" value="1"/>
</dbReference>
<sequence>MWSFIQHVFIDQFNLWIALGFFAQAMFTARFLIQWIASERARKSVVPVAFWGFSLVGGALLLVYALHRRDPVFILGQAAGLVIYTRNLMLIAGEKKRALAETENLEIPSS</sequence>
<evidence type="ECO:0000259" key="2">
    <source>
        <dbReference type="SMART" id="SM01259"/>
    </source>
</evidence>
<evidence type="ECO:0000313" key="4">
    <source>
        <dbReference type="Proteomes" id="UP000678276"/>
    </source>
</evidence>
<feature type="transmembrane region" description="Helical" evidence="1">
    <location>
        <begin position="13"/>
        <end position="33"/>
    </location>
</feature>
<comment type="caution">
    <text evidence="3">The sequence shown here is derived from an EMBL/GenBank/DDBJ whole genome shotgun (WGS) entry which is preliminary data.</text>
</comment>
<organism evidence="3 4">
    <name type="scientific">Jiella mangrovi</name>
    <dbReference type="NCBI Taxonomy" id="2821407"/>
    <lineage>
        <taxon>Bacteria</taxon>
        <taxon>Pseudomonadati</taxon>
        <taxon>Pseudomonadota</taxon>
        <taxon>Alphaproteobacteria</taxon>
        <taxon>Hyphomicrobiales</taxon>
        <taxon>Aurantimonadaceae</taxon>
        <taxon>Jiella</taxon>
    </lineage>
</organism>